<dbReference type="CDD" id="cd07247">
    <property type="entry name" value="SgaA_N_like"/>
    <property type="match status" value="1"/>
</dbReference>
<dbReference type="PANTHER" id="PTHR33993:SF1">
    <property type="entry name" value="GLYOXALASE FAMILY PROTEIN"/>
    <property type="match status" value="1"/>
</dbReference>
<proteinExistence type="predicted"/>
<dbReference type="InterPro" id="IPR037523">
    <property type="entry name" value="VOC_core"/>
</dbReference>
<organism evidence="2 3">
    <name type="scientific">Streptomyces mashuensis</name>
    <dbReference type="NCBI Taxonomy" id="33904"/>
    <lineage>
        <taxon>Bacteria</taxon>
        <taxon>Bacillati</taxon>
        <taxon>Actinomycetota</taxon>
        <taxon>Actinomycetes</taxon>
        <taxon>Kitasatosporales</taxon>
        <taxon>Streptomycetaceae</taxon>
        <taxon>Streptomyces</taxon>
    </lineage>
</organism>
<dbReference type="SUPFAM" id="SSF54593">
    <property type="entry name" value="Glyoxalase/Bleomycin resistance protein/Dihydroxybiphenyl dioxygenase"/>
    <property type="match status" value="1"/>
</dbReference>
<dbReference type="Proteomes" id="UP000638313">
    <property type="component" value="Unassembled WGS sequence"/>
</dbReference>
<reference evidence="2" key="2">
    <citation type="submission" date="2020-09" db="EMBL/GenBank/DDBJ databases">
        <authorList>
            <person name="Sun Q."/>
            <person name="Ohkuma M."/>
        </authorList>
    </citation>
    <scope>NUCLEOTIDE SEQUENCE</scope>
    <source>
        <strain evidence="2">JCM 4059</strain>
    </source>
</reference>
<sequence>MIEDMNSFTMVEFPTTSARESAEFFGSVFGWAGTPYGPEYTDVDCGGGVSLGFQQDHSEAPAGPLAVIQVNDLEATRSAVLKAGGTITVEAFDFPGGRRFHFREPGGNELAAWAPTGR</sequence>
<evidence type="ECO:0000259" key="1">
    <source>
        <dbReference type="PROSITE" id="PS51819"/>
    </source>
</evidence>
<dbReference type="InterPro" id="IPR029068">
    <property type="entry name" value="Glyas_Bleomycin-R_OHBP_Dase"/>
</dbReference>
<dbReference type="Gene3D" id="3.10.180.10">
    <property type="entry name" value="2,3-Dihydroxybiphenyl 1,2-Dioxygenase, domain 1"/>
    <property type="match status" value="1"/>
</dbReference>
<reference evidence="2" key="1">
    <citation type="journal article" date="2014" name="Int. J. Syst. Evol. Microbiol.">
        <title>Complete genome sequence of Corynebacterium casei LMG S-19264T (=DSM 44701T), isolated from a smear-ripened cheese.</title>
        <authorList>
            <consortium name="US DOE Joint Genome Institute (JGI-PGF)"/>
            <person name="Walter F."/>
            <person name="Albersmeier A."/>
            <person name="Kalinowski J."/>
            <person name="Ruckert C."/>
        </authorList>
    </citation>
    <scope>NUCLEOTIDE SEQUENCE</scope>
    <source>
        <strain evidence="2">JCM 4059</strain>
    </source>
</reference>
<dbReference type="AlphaFoldDB" id="A0A919E893"/>
<dbReference type="Pfam" id="PF00903">
    <property type="entry name" value="Glyoxalase"/>
    <property type="match status" value="1"/>
</dbReference>
<protein>
    <submittedName>
        <fullName evidence="2">Bleomycin resistance protein</fullName>
    </submittedName>
</protein>
<evidence type="ECO:0000313" key="3">
    <source>
        <dbReference type="Proteomes" id="UP000638313"/>
    </source>
</evidence>
<name>A0A919E893_9ACTN</name>
<gene>
    <name evidence="2" type="ORF">GCM10010218_06360</name>
</gene>
<dbReference type="EMBL" id="BNBD01000001">
    <property type="protein sequence ID" value="GHF27995.1"/>
    <property type="molecule type" value="Genomic_DNA"/>
</dbReference>
<dbReference type="PANTHER" id="PTHR33993">
    <property type="entry name" value="GLYOXALASE-RELATED"/>
    <property type="match status" value="1"/>
</dbReference>
<dbReference type="PROSITE" id="PS51819">
    <property type="entry name" value="VOC"/>
    <property type="match status" value="1"/>
</dbReference>
<dbReference type="InterPro" id="IPR052164">
    <property type="entry name" value="Anthracycline_SecMetBiosynth"/>
</dbReference>
<comment type="caution">
    <text evidence="2">The sequence shown here is derived from an EMBL/GenBank/DDBJ whole genome shotgun (WGS) entry which is preliminary data.</text>
</comment>
<dbReference type="RefSeq" id="WP_229890469.1">
    <property type="nucleotide sequence ID" value="NZ_BNBD01000001.1"/>
</dbReference>
<evidence type="ECO:0000313" key="2">
    <source>
        <dbReference type="EMBL" id="GHF27995.1"/>
    </source>
</evidence>
<keyword evidence="3" id="KW-1185">Reference proteome</keyword>
<accession>A0A919E893</accession>
<feature type="domain" description="VOC" evidence="1">
    <location>
        <begin position="7"/>
        <end position="115"/>
    </location>
</feature>
<dbReference type="InterPro" id="IPR004360">
    <property type="entry name" value="Glyas_Fos-R_dOase_dom"/>
</dbReference>